<proteinExistence type="predicted"/>
<protein>
    <submittedName>
        <fullName evidence="2">Uncharacterized protein</fullName>
    </submittedName>
</protein>
<keyword evidence="3" id="KW-1185">Reference proteome</keyword>
<evidence type="ECO:0000313" key="2">
    <source>
        <dbReference type="EMBL" id="CDW88611.1"/>
    </source>
</evidence>
<evidence type="ECO:0000313" key="3">
    <source>
        <dbReference type="Proteomes" id="UP000039865"/>
    </source>
</evidence>
<reference evidence="2 3" key="1">
    <citation type="submission" date="2014-06" db="EMBL/GenBank/DDBJ databases">
        <authorList>
            <person name="Swart Estienne"/>
        </authorList>
    </citation>
    <scope>NUCLEOTIDE SEQUENCE [LARGE SCALE GENOMIC DNA]</scope>
    <source>
        <strain evidence="2 3">130c</strain>
    </source>
</reference>
<gene>
    <name evidence="2" type="primary">Contig15688.g16710</name>
    <name evidence="2" type="ORF">STYLEM_17733</name>
</gene>
<evidence type="ECO:0000256" key="1">
    <source>
        <dbReference type="SAM" id="MobiDB-lite"/>
    </source>
</evidence>
<dbReference type="EMBL" id="CCKQ01016743">
    <property type="protein sequence ID" value="CDW88611.1"/>
    <property type="molecule type" value="Genomic_DNA"/>
</dbReference>
<accession>A0A078B2Y5</accession>
<dbReference type="Proteomes" id="UP000039865">
    <property type="component" value="Unassembled WGS sequence"/>
</dbReference>
<feature type="compositionally biased region" description="Basic and acidic residues" evidence="1">
    <location>
        <begin position="39"/>
        <end position="58"/>
    </location>
</feature>
<sequence>MEQGIDTVGEHFVQASFMSEQFEKEFSFFVKVVIRSKKGAKESVKADQKKKASEGGSK</sequence>
<feature type="region of interest" description="Disordered" evidence="1">
    <location>
        <begin position="38"/>
        <end position="58"/>
    </location>
</feature>
<name>A0A078B2Y5_STYLE</name>
<organism evidence="2 3">
    <name type="scientific">Stylonychia lemnae</name>
    <name type="common">Ciliate</name>
    <dbReference type="NCBI Taxonomy" id="5949"/>
    <lineage>
        <taxon>Eukaryota</taxon>
        <taxon>Sar</taxon>
        <taxon>Alveolata</taxon>
        <taxon>Ciliophora</taxon>
        <taxon>Intramacronucleata</taxon>
        <taxon>Spirotrichea</taxon>
        <taxon>Stichotrichia</taxon>
        <taxon>Sporadotrichida</taxon>
        <taxon>Oxytrichidae</taxon>
        <taxon>Stylonychinae</taxon>
        <taxon>Stylonychia</taxon>
    </lineage>
</organism>
<dbReference type="InParanoid" id="A0A078B2Y5"/>
<dbReference type="AlphaFoldDB" id="A0A078B2Y5"/>